<dbReference type="PRINTS" id="PR00039">
    <property type="entry name" value="HTHLYSR"/>
</dbReference>
<keyword evidence="4" id="KW-0804">Transcription</keyword>
<accession>A0ABR7A5B6</accession>
<evidence type="ECO:0000256" key="1">
    <source>
        <dbReference type="ARBA" id="ARBA00009437"/>
    </source>
</evidence>
<dbReference type="PANTHER" id="PTHR30346">
    <property type="entry name" value="TRANSCRIPTIONAL DUAL REGULATOR HCAR-RELATED"/>
    <property type="match status" value="1"/>
</dbReference>
<dbReference type="Gene3D" id="3.40.190.10">
    <property type="entry name" value="Periplasmic binding protein-like II"/>
    <property type="match status" value="2"/>
</dbReference>
<dbReference type="EMBL" id="JACOGD010000004">
    <property type="protein sequence ID" value="MBC3932019.1"/>
    <property type="molecule type" value="Genomic_DNA"/>
</dbReference>
<feature type="domain" description="HTH lysR-type" evidence="5">
    <location>
        <begin position="4"/>
        <end position="61"/>
    </location>
</feature>
<dbReference type="Pfam" id="PF03466">
    <property type="entry name" value="LysR_substrate"/>
    <property type="match status" value="1"/>
</dbReference>
<evidence type="ECO:0000313" key="7">
    <source>
        <dbReference type="Proteomes" id="UP000654304"/>
    </source>
</evidence>
<keyword evidence="3" id="KW-0238">DNA-binding</keyword>
<keyword evidence="7" id="KW-1185">Reference proteome</keyword>
<dbReference type="CDD" id="cd05466">
    <property type="entry name" value="PBP2_LTTR_substrate"/>
    <property type="match status" value="1"/>
</dbReference>
<gene>
    <name evidence="6" type="ORF">H8K43_10075</name>
</gene>
<dbReference type="Proteomes" id="UP000654304">
    <property type="component" value="Unassembled WGS sequence"/>
</dbReference>
<dbReference type="Pfam" id="PF00126">
    <property type="entry name" value="HTH_1"/>
    <property type="match status" value="1"/>
</dbReference>
<proteinExistence type="inferred from homology"/>
<dbReference type="RefSeq" id="WP_186903699.1">
    <property type="nucleotide sequence ID" value="NZ_JACOGD010000004.1"/>
</dbReference>
<protein>
    <submittedName>
        <fullName evidence="6">LysR family transcriptional regulator</fullName>
    </submittedName>
</protein>
<dbReference type="InterPro" id="IPR036388">
    <property type="entry name" value="WH-like_DNA-bd_sf"/>
</dbReference>
<dbReference type="SUPFAM" id="SSF53850">
    <property type="entry name" value="Periplasmic binding protein-like II"/>
    <property type="match status" value="1"/>
</dbReference>
<comment type="caution">
    <text evidence="6">The sequence shown here is derived from an EMBL/GenBank/DDBJ whole genome shotgun (WGS) entry which is preliminary data.</text>
</comment>
<name>A0ABR7A5B6_9BURK</name>
<sequence length="306" mass="33507">MRELSLDQLKTLIAIIDLGTFSAAAQALHLSQPTISLHIAELEQRFDTPLLVRGGRRVTATAAGLTLAEHGRKLLRDADEAIAAVGRQVAGVEGRVRLGASSGILVYQLPQVMETLGRQFPDIDVNVSITGSAETLQGLEQGTLDIGIVAMPQNPPKEISIRHWRTDPMMAFLPAAWQAPKIITPDWLADKPLIFNEPSTHMYRLTMEWFAAAGYAPRAKIELNYTEAMKSLVAASYGAAILPLDTPDPTRLQPMLQLRPLRPALPRHIGIAHRPLATLDGASRNFLAILEQFRQSPGGKKTLRTK</sequence>
<dbReference type="SUPFAM" id="SSF46785">
    <property type="entry name" value="Winged helix' DNA-binding domain"/>
    <property type="match status" value="1"/>
</dbReference>
<evidence type="ECO:0000313" key="6">
    <source>
        <dbReference type="EMBL" id="MBC3932019.1"/>
    </source>
</evidence>
<evidence type="ECO:0000259" key="5">
    <source>
        <dbReference type="PROSITE" id="PS50931"/>
    </source>
</evidence>
<dbReference type="InterPro" id="IPR000847">
    <property type="entry name" value="LysR_HTH_N"/>
</dbReference>
<reference evidence="6 7" key="1">
    <citation type="submission" date="2020-08" db="EMBL/GenBank/DDBJ databases">
        <title>Novel species isolated from subtropical streams in China.</title>
        <authorList>
            <person name="Lu H."/>
        </authorList>
    </citation>
    <scope>NUCLEOTIDE SEQUENCE [LARGE SCALE GENOMIC DNA]</scope>
    <source>
        <strain evidence="6 7">CY22W</strain>
    </source>
</reference>
<dbReference type="InterPro" id="IPR005119">
    <property type="entry name" value="LysR_subst-bd"/>
</dbReference>
<keyword evidence="2" id="KW-0805">Transcription regulation</keyword>
<evidence type="ECO:0000256" key="4">
    <source>
        <dbReference type="ARBA" id="ARBA00023163"/>
    </source>
</evidence>
<dbReference type="Gene3D" id="1.10.10.10">
    <property type="entry name" value="Winged helix-like DNA-binding domain superfamily/Winged helix DNA-binding domain"/>
    <property type="match status" value="1"/>
</dbReference>
<organism evidence="6 7">
    <name type="scientific">Undibacterium curvum</name>
    <dbReference type="NCBI Taxonomy" id="2762294"/>
    <lineage>
        <taxon>Bacteria</taxon>
        <taxon>Pseudomonadati</taxon>
        <taxon>Pseudomonadota</taxon>
        <taxon>Betaproteobacteria</taxon>
        <taxon>Burkholderiales</taxon>
        <taxon>Oxalobacteraceae</taxon>
        <taxon>Undibacterium</taxon>
    </lineage>
</organism>
<dbReference type="PANTHER" id="PTHR30346:SF28">
    <property type="entry name" value="HTH-TYPE TRANSCRIPTIONAL REGULATOR CYNR"/>
    <property type="match status" value="1"/>
</dbReference>
<evidence type="ECO:0000256" key="2">
    <source>
        <dbReference type="ARBA" id="ARBA00023015"/>
    </source>
</evidence>
<dbReference type="PROSITE" id="PS50931">
    <property type="entry name" value="HTH_LYSR"/>
    <property type="match status" value="1"/>
</dbReference>
<dbReference type="InterPro" id="IPR036390">
    <property type="entry name" value="WH_DNA-bd_sf"/>
</dbReference>
<comment type="similarity">
    <text evidence="1">Belongs to the LysR transcriptional regulatory family.</text>
</comment>
<evidence type="ECO:0000256" key="3">
    <source>
        <dbReference type="ARBA" id="ARBA00023125"/>
    </source>
</evidence>